<dbReference type="CDD" id="cd00093">
    <property type="entry name" value="HTH_XRE"/>
    <property type="match status" value="1"/>
</dbReference>
<dbReference type="InterPro" id="IPR010982">
    <property type="entry name" value="Lambda_DNA-bd_dom_sf"/>
</dbReference>
<sequence length="103" mass="11509">MTGFELRLWRRGQGWTQQLAADAFGVSTRTWIRYEQNSPPRMVDLAILALSLLELKSSISTMTEQAKNTQLQRVNHLVSEVVRIGQVANEPTSTSKSGQASSF</sequence>
<evidence type="ECO:0000313" key="2">
    <source>
        <dbReference type="Proteomes" id="UP000179588"/>
    </source>
</evidence>
<dbReference type="Proteomes" id="UP000179588">
    <property type="component" value="Unassembled WGS sequence"/>
</dbReference>
<dbReference type="GO" id="GO:0003677">
    <property type="term" value="F:DNA binding"/>
    <property type="evidence" value="ECO:0007669"/>
    <property type="project" value="InterPro"/>
</dbReference>
<organism evidence="1 2">
    <name type="scientific">Providencia stuartii</name>
    <dbReference type="NCBI Taxonomy" id="588"/>
    <lineage>
        <taxon>Bacteria</taxon>
        <taxon>Pseudomonadati</taxon>
        <taxon>Pseudomonadota</taxon>
        <taxon>Gammaproteobacteria</taxon>
        <taxon>Enterobacterales</taxon>
        <taxon>Morganellaceae</taxon>
        <taxon>Providencia</taxon>
    </lineage>
</organism>
<proteinExistence type="predicted"/>
<keyword evidence="2" id="KW-1185">Reference proteome</keyword>
<evidence type="ECO:0000313" key="1">
    <source>
        <dbReference type="EMBL" id="OHT22478.1"/>
    </source>
</evidence>
<dbReference type="InterPro" id="IPR001387">
    <property type="entry name" value="Cro/C1-type_HTH"/>
</dbReference>
<dbReference type="EMBL" id="LVIE01000227">
    <property type="protein sequence ID" value="OHT22478.1"/>
    <property type="molecule type" value="Genomic_DNA"/>
</dbReference>
<dbReference type="AlphaFoldDB" id="A0A1S1HKA1"/>
<comment type="caution">
    <text evidence="1">The sequence shown here is derived from an EMBL/GenBank/DDBJ whole genome shotgun (WGS) entry which is preliminary data.</text>
</comment>
<dbReference type="Gene3D" id="1.10.260.40">
    <property type="entry name" value="lambda repressor-like DNA-binding domains"/>
    <property type="match status" value="1"/>
</dbReference>
<gene>
    <name evidence="1" type="ORF">A3Q29_21885</name>
</gene>
<accession>A0A1S1HKA1</accession>
<protein>
    <submittedName>
        <fullName evidence="1">Uncharacterized protein</fullName>
    </submittedName>
</protein>
<name>A0A1S1HKA1_PROST</name>
<reference evidence="1 2" key="1">
    <citation type="submission" date="2016-03" db="EMBL/GenBank/DDBJ databases">
        <title>Genome sequence of Providencia stuartii strain, isolated from the salivary glands of larval Lucilia sericata.</title>
        <authorList>
            <person name="Yuan Y."/>
            <person name="Zhang Y."/>
            <person name="Fu S."/>
            <person name="Crippen T.L."/>
            <person name="Visi D."/>
            <person name="Benbow M.E."/>
            <person name="Allen M."/>
            <person name="Tomberlin J.K."/>
            <person name="Sze S.-H."/>
            <person name="Tarone A.M."/>
        </authorList>
    </citation>
    <scope>NUCLEOTIDE SEQUENCE [LARGE SCALE GENOMIC DNA]</scope>
    <source>
        <strain evidence="1 2">Crippen</strain>
    </source>
</reference>
<dbReference type="SUPFAM" id="SSF47413">
    <property type="entry name" value="lambda repressor-like DNA-binding domains"/>
    <property type="match status" value="1"/>
</dbReference>